<dbReference type="Proteomes" id="UP001595733">
    <property type="component" value="Unassembled WGS sequence"/>
</dbReference>
<name>A0ABV8UWU0_9BACL</name>
<proteinExistence type="predicted"/>
<accession>A0ABV8UWU0</accession>
<protein>
    <recommendedName>
        <fullName evidence="3">DUF4176 domain-containing protein</fullName>
    </recommendedName>
</protein>
<evidence type="ECO:0000313" key="1">
    <source>
        <dbReference type="EMBL" id="MFC4355181.1"/>
    </source>
</evidence>
<sequence length="93" mass="10816">MVNTYPLHRVFYGKVIYSQLSDQELLHSTFSGIVHYGREDVNVLLAVLDAYRLIPDKIVRQEMSVYTMAHYNEESLQPLDQQFVAERLAKLEA</sequence>
<organism evidence="1 2">
    <name type="scientific">Chryseomicrobium palamuruense</name>
    <dbReference type="NCBI Taxonomy" id="682973"/>
    <lineage>
        <taxon>Bacteria</taxon>
        <taxon>Bacillati</taxon>
        <taxon>Bacillota</taxon>
        <taxon>Bacilli</taxon>
        <taxon>Bacillales</taxon>
        <taxon>Caryophanaceae</taxon>
        <taxon>Chryseomicrobium</taxon>
    </lineage>
</organism>
<gene>
    <name evidence="1" type="ORF">ACFO0S_08995</name>
</gene>
<reference evidence="2" key="1">
    <citation type="journal article" date="2019" name="Int. J. Syst. Evol. Microbiol.">
        <title>The Global Catalogue of Microorganisms (GCM) 10K type strain sequencing project: providing services to taxonomists for standard genome sequencing and annotation.</title>
        <authorList>
            <consortium name="The Broad Institute Genomics Platform"/>
            <consortium name="The Broad Institute Genome Sequencing Center for Infectious Disease"/>
            <person name="Wu L."/>
            <person name="Ma J."/>
        </authorList>
    </citation>
    <scope>NUCLEOTIDE SEQUENCE [LARGE SCALE GENOMIC DNA]</scope>
    <source>
        <strain evidence="2">CCUG 50353</strain>
    </source>
</reference>
<keyword evidence="2" id="KW-1185">Reference proteome</keyword>
<comment type="caution">
    <text evidence="1">The sequence shown here is derived from an EMBL/GenBank/DDBJ whole genome shotgun (WGS) entry which is preliminary data.</text>
</comment>
<dbReference type="EMBL" id="JBHSEF010000022">
    <property type="protein sequence ID" value="MFC4355181.1"/>
    <property type="molecule type" value="Genomic_DNA"/>
</dbReference>
<evidence type="ECO:0008006" key="3">
    <source>
        <dbReference type="Google" id="ProtNLM"/>
    </source>
</evidence>
<dbReference type="RefSeq" id="WP_378141565.1">
    <property type="nucleotide sequence ID" value="NZ_JBHSEF010000022.1"/>
</dbReference>
<evidence type="ECO:0000313" key="2">
    <source>
        <dbReference type="Proteomes" id="UP001595733"/>
    </source>
</evidence>